<dbReference type="EMBL" id="QYAC01000003">
    <property type="protein sequence ID" value="MBL3679143.1"/>
    <property type="molecule type" value="Genomic_DNA"/>
</dbReference>
<protein>
    <submittedName>
        <fullName evidence="1">Abi family protein</fullName>
    </submittedName>
</protein>
<keyword evidence="2" id="KW-1185">Reference proteome</keyword>
<name>A0ABS1SIN0_9MICO</name>
<evidence type="ECO:0000313" key="2">
    <source>
        <dbReference type="Proteomes" id="UP001645859"/>
    </source>
</evidence>
<evidence type="ECO:0000313" key="1">
    <source>
        <dbReference type="EMBL" id="MBL3679143.1"/>
    </source>
</evidence>
<dbReference type="Pfam" id="PF07751">
    <property type="entry name" value="Abi_2"/>
    <property type="match status" value="1"/>
</dbReference>
<dbReference type="RefSeq" id="WP_202344401.1">
    <property type="nucleotide sequence ID" value="NZ_BAAAPI010000013.1"/>
</dbReference>
<accession>A0ABS1SIN0</accession>
<sequence length="325" mass="36702">MKPHLSYDGQLAKMLGRGLATSDRPAAMGALKRIGYYPLSAYTYPFRKPATEEDRAAGRTRAETFVSGSTVEDALKLYEFDRKLRGVLLQALQEIEVTLATKIGYVLGKRAGDGHLRVECLDETVCARLNADGVTTHMAWVQRYEKLRKDAKEEEYVKHHILHYGGEIPIWVATGFMDFGCLIRLYSFMKKPDRERIASELGLSGNASDTLHRWLRALNILRNNCAHNNRIWNRATVDVPPKFSTRVAPGELHHLNDLDNDQRQKIYLLIALTGHLSRAVNPAGNWSWSTLPTQAKKLGNVGGMTLENVMGFPTGWEKLDLWQKL</sequence>
<gene>
    <name evidence="1" type="ORF">D3230_07505</name>
</gene>
<reference evidence="1 2" key="1">
    <citation type="submission" date="2018-09" db="EMBL/GenBank/DDBJ databases">
        <title>Comparative genomics of Leucobacter spp.</title>
        <authorList>
            <person name="Reis A.C."/>
            <person name="Kolvenbach B.A."/>
            <person name="Corvini P.F.X."/>
            <person name="Nunes O.C."/>
        </authorList>
    </citation>
    <scope>NUCLEOTIDE SEQUENCE [LARGE SCALE GENOMIC DNA]</scope>
    <source>
        <strain evidence="1 2">TAN 31504</strain>
    </source>
</reference>
<organism evidence="1 2">
    <name type="scientific">Leucobacter chromiireducens subsp. solipictus</name>
    <dbReference type="NCBI Taxonomy" id="398235"/>
    <lineage>
        <taxon>Bacteria</taxon>
        <taxon>Bacillati</taxon>
        <taxon>Actinomycetota</taxon>
        <taxon>Actinomycetes</taxon>
        <taxon>Micrococcales</taxon>
        <taxon>Microbacteriaceae</taxon>
        <taxon>Leucobacter</taxon>
    </lineage>
</organism>
<dbReference type="InterPro" id="IPR011664">
    <property type="entry name" value="Abi_system_AbiD/AbiF-like"/>
</dbReference>
<comment type="caution">
    <text evidence="1">The sequence shown here is derived from an EMBL/GenBank/DDBJ whole genome shotgun (WGS) entry which is preliminary data.</text>
</comment>
<dbReference type="Proteomes" id="UP001645859">
    <property type="component" value="Unassembled WGS sequence"/>
</dbReference>
<proteinExistence type="predicted"/>